<name>A0A843W8M9_COLES</name>
<dbReference type="PROSITE" id="PS50127">
    <property type="entry name" value="UBC_2"/>
    <property type="match status" value="1"/>
</dbReference>
<dbReference type="AlphaFoldDB" id="A0A843W8M9"/>
<accession>A0A843W8M9</accession>
<evidence type="ECO:0000256" key="2">
    <source>
        <dbReference type="ARBA" id="ARBA00022786"/>
    </source>
</evidence>
<keyword evidence="2" id="KW-0833">Ubl conjugation pathway</keyword>
<sequence length="181" mass="20797">MQEAWYKSYGIHMNPNLAKNGYVCLSLLGTWYGRGCEKWIPHKSTVLQLLVSIQALVLNSQPYFNEPSMVPFRSRLPHNKKLSLSYNETVFLRSLCTITWVLHKPPMHFKRFVESHFRSRGRAILLACKAYMEGAMVGSNDLSRRDGKSSSMEFRSQLKPYFDRLLRDFKAIGADCEGIAA</sequence>
<dbReference type="Proteomes" id="UP000652761">
    <property type="component" value="Unassembled WGS sequence"/>
</dbReference>
<feature type="domain" description="UBC core" evidence="3">
    <location>
        <begin position="1"/>
        <end position="99"/>
    </location>
</feature>
<dbReference type="InterPro" id="IPR016135">
    <property type="entry name" value="UBQ-conjugating_enzyme/RWD"/>
</dbReference>
<dbReference type="PANTHER" id="PTHR46116">
    <property type="entry name" value="(E3-INDEPENDENT) E2 UBIQUITIN-CONJUGATING ENZYME"/>
    <property type="match status" value="1"/>
</dbReference>
<dbReference type="Gene3D" id="3.10.110.10">
    <property type="entry name" value="Ubiquitin Conjugating Enzyme"/>
    <property type="match status" value="1"/>
</dbReference>
<dbReference type="SUPFAM" id="SSF54495">
    <property type="entry name" value="UBC-like"/>
    <property type="match status" value="1"/>
</dbReference>
<dbReference type="GO" id="GO:0061631">
    <property type="term" value="F:ubiquitin conjugating enzyme activity"/>
    <property type="evidence" value="ECO:0007669"/>
    <property type="project" value="TreeGrafter"/>
</dbReference>
<dbReference type="PANTHER" id="PTHR46116:SF41">
    <property type="entry name" value="UBIQUITIN-CONJUGATING ENZYME E2 25-RELATED"/>
    <property type="match status" value="1"/>
</dbReference>
<evidence type="ECO:0000256" key="1">
    <source>
        <dbReference type="ARBA" id="ARBA00022679"/>
    </source>
</evidence>
<evidence type="ECO:0000313" key="4">
    <source>
        <dbReference type="EMBL" id="MQM04276.1"/>
    </source>
</evidence>
<dbReference type="InterPro" id="IPR000608">
    <property type="entry name" value="UBC"/>
</dbReference>
<dbReference type="EMBL" id="NMUH01003183">
    <property type="protein sequence ID" value="MQM04276.1"/>
    <property type="molecule type" value="Genomic_DNA"/>
</dbReference>
<keyword evidence="1" id="KW-0808">Transferase</keyword>
<organism evidence="4 5">
    <name type="scientific">Colocasia esculenta</name>
    <name type="common">Wild taro</name>
    <name type="synonym">Arum esculentum</name>
    <dbReference type="NCBI Taxonomy" id="4460"/>
    <lineage>
        <taxon>Eukaryota</taxon>
        <taxon>Viridiplantae</taxon>
        <taxon>Streptophyta</taxon>
        <taxon>Embryophyta</taxon>
        <taxon>Tracheophyta</taxon>
        <taxon>Spermatophyta</taxon>
        <taxon>Magnoliopsida</taxon>
        <taxon>Liliopsida</taxon>
        <taxon>Araceae</taxon>
        <taxon>Aroideae</taxon>
        <taxon>Colocasieae</taxon>
        <taxon>Colocasia</taxon>
    </lineage>
</organism>
<evidence type="ECO:0000313" key="5">
    <source>
        <dbReference type="Proteomes" id="UP000652761"/>
    </source>
</evidence>
<keyword evidence="5" id="KW-1185">Reference proteome</keyword>
<evidence type="ECO:0000259" key="3">
    <source>
        <dbReference type="PROSITE" id="PS50127"/>
    </source>
</evidence>
<protein>
    <recommendedName>
        <fullName evidence="3">UBC core domain-containing protein</fullName>
    </recommendedName>
</protein>
<comment type="caution">
    <text evidence="4">The sequence shown here is derived from an EMBL/GenBank/DDBJ whole genome shotgun (WGS) entry which is preliminary data.</text>
</comment>
<reference evidence="4" key="1">
    <citation type="submission" date="2017-07" db="EMBL/GenBank/DDBJ databases">
        <title>Taro Niue Genome Assembly and Annotation.</title>
        <authorList>
            <person name="Atibalentja N."/>
            <person name="Keating K."/>
            <person name="Fields C.J."/>
        </authorList>
    </citation>
    <scope>NUCLEOTIDE SEQUENCE</scope>
    <source>
        <strain evidence="4">Niue_2</strain>
        <tissue evidence="4">Leaf</tissue>
    </source>
</reference>
<proteinExistence type="predicted"/>
<dbReference type="OrthoDB" id="47801at2759"/>
<gene>
    <name evidence="4" type="ORF">Taro_037063</name>
</gene>